<feature type="compositionally biased region" description="Basic and acidic residues" evidence="1">
    <location>
        <begin position="11"/>
        <end position="37"/>
    </location>
</feature>
<dbReference type="RefSeq" id="WP_239107617.1">
    <property type="nucleotide sequence ID" value="NZ_BAAAGJ010000002.1"/>
</dbReference>
<feature type="compositionally biased region" description="Pro residues" evidence="1">
    <location>
        <begin position="630"/>
        <end position="642"/>
    </location>
</feature>
<sequence>MDESGQSGDAGRADGAEPLDRALSRSDRARGFGEHSRGVPGAAPAYPPFPERAAAAAADRPLNGWGPPAPPPAPDRPVNGWAAPEQPGGGWAAPEQAVNGWGGADGPWSNAGTALDPVSGVPAWRRPPVEQPPAPTPAPADAAADWPDDARSRYADLLAHLAPEPRLEPVVSASAPPYPYEGDLDWGAADRQVSGPAQPGTWDPDPSAGYASPAAYGDRSVSGSVPRPAGEPDQETVPEVLPQRVPAKPDVPIVPEPPAVEPSAETPELARIATHLRREDLVAPQERPDGFDVNAILAAVREVDGVRDAALRTTPEGAHSLRLDLADGADPAEVSRIVARLLQERMGLAAAMQGEPTPSAEGFGSGAFVPSQPTGSGRTPLGSRAPDRYPTGEHASRSGEVVTPPVSAPPVVSAPPAPTAAGSAQVPPGARAEPPPVSGPPSTYGPPYGERPSWGTGESYDRPVYGERPSASYGADPSPSSASPLYGAGPGSSSGSVPGPGAATGERPAYPAGERSSTRIGQRRSPEPDDRPASPAPSPVSPALSPVSPAASPAEAAAPTAELPQQDGPAEPGRAADGSGLGPHLGTDLPAPARRSEPDGATAGDASADDRFGTESRRRLLPAGRAAAPSAPPPAPSAPEAPAPRRPDTLAAYEAGLEAVGPEVARPMYPADRPGPRVVIENVQVNTFGIEATVEVRLVVGDRVAAGTATGPAVDGYLLRLCAMATASAVDELLTLSEHADGPVRCFVEHATAVPFGTTEVAVVVLLLSCGGWVEQLAGSAVVVSDHRHAMVRATLAAVNRRLEALLS</sequence>
<feature type="compositionally biased region" description="Low complexity" evidence="1">
    <location>
        <begin position="541"/>
        <end position="564"/>
    </location>
</feature>
<keyword evidence="3" id="KW-1185">Reference proteome</keyword>
<dbReference type="AlphaFoldDB" id="A0A8J3Y9L3"/>
<feature type="compositionally biased region" description="Basic and acidic residues" evidence="1">
    <location>
        <begin position="385"/>
        <end position="397"/>
    </location>
</feature>
<reference evidence="2" key="1">
    <citation type="submission" date="2021-01" db="EMBL/GenBank/DDBJ databases">
        <title>Whole genome shotgun sequence of Spirilliplanes yamanashiensis NBRC 15828.</title>
        <authorList>
            <person name="Komaki H."/>
            <person name="Tamura T."/>
        </authorList>
    </citation>
    <scope>NUCLEOTIDE SEQUENCE</scope>
    <source>
        <strain evidence="2">NBRC 15828</strain>
    </source>
</reference>
<comment type="caution">
    <text evidence="2">The sequence shown here is derived from an EMBL/GenBank/DDBJ whole genome shotgun (WGS) entry which is preliminary data.</text>
</comment>
<evidence type="ECO:0000256" key="1">
    <source>
        <dbReference type="SAM" id="MobiDB-lite"/>
    </source>
</evidence>
<dbReference type="Proteomes" id="UP000652013">
    <property type="component" value="Unassembled WGS sequence"/>
</dbReference>
<feature type="compositionally biased region" description="Pro residues" evidence="1">
    <location>
        <begin position="129"/>
        <end position="138"/>
    </location>
</feature>
<name>A0A8J3Y9L3_9ACTN</name>
<protein>
    <submittedName>
        <fullName evidence="2">Uncharacterized protein</fullName>
    </submittedName>
</protein>
<feature type="compositionally biased region" description="Basic and acidic residues" evidence="1">
    <location>
        <begin position="608"/>
        <end position="618"/>
    </location>
</feature>
<feature type="region of interest" description="Disordered" evidence="1">
    <location>
        <begin position="353"/>
        <end position="646"/>
    </location>
</feature>
<dbReference type="EMBL" id="BOOY01000026">
    <property type="protein sequence ID" value="GIJ04039.1"/>
    <property type="molecule type" value="Genomic_DNA"/>
</dbReference>
<feature type="region of interest" description="Disordered" evidence="1">
    <location>
        <begin position="1"/>
        <end position="266"/>
    </location>
</feature>
<proteinExistence type="predicted"/>
<feature type="compositionally biased region" description="Low complexity" evidence="1">
    <location>
        <begin position="477"/>
        <end position="503"/>
    </location>
</feature>
<gene>
    <name evidence="2" type="ORF">Sya03_33910</name>
</gene>
<evidence type="ECO:0000313" key="3">
    <source>
        <dbReference type="Proteomes" id="UP000652013"/>
    </source>
</evidence>
<feature type="compositionally biased region" description="Pro residues" evidence="1">
    <location>
        <begin position="406"/>
        <end position="418"/>
    </location>
</feature>
<accession>A0A8J3Y9L3</accession>
<evidence type="ECO:0000313" key="2">
    <source>
        <dbReference type="EMBL" id="GIJ04039.1"/>
    </source>
</evidence>
<organism evidence="2 3">
    <name type="scientific">Spirilliplanes yamanashiensis</name>
    <dbReference type="NCBI Taxonomy" id="42233"/>
    <lineage>
        <taxon>Bacteria</taxon>
        <taxon>Bacillati</taxon>
        <taxon>Actinomycetota</taxon>
        <taxon>Actinomycetes</taxon>
        <taxon>Micromonosporales</taxon>
        <taxon>Micromonosporaceae</taxon>
        <taxon>Spirilliplanes</taxon>
    </lineage>
</organism>